<gene>
    <name evidence="1" type="ORF">HAX54_041233</name>
</gene>
<comment type="caution">
    <text evidence="1">The sequence shown here is derived from an EMBL/GenBank/DDBJ whole genome shotgun (WGS) entry which is preliminary data.</text>
</comment>
<keyword evidence="2" id="KW-1185">Reference proteome</keyword>
<name>A0ABS8VS72_DATST</name>
<sequence length="78" mass="8850">MALEFCGDALGMTTIGYSPVGSREMPMECRFKLLLASGHYFDPALHRWSRIGTGDSPLYRRWNICYLSLLFLTDSLAE</sequence>
<protein>
    <submittedName>
        <fullName evidence="1">Uncharacterized protein</fullName>
    </submittedName>
</protein>
<feature type="non-terminal residue" evidence="1">
    <location>
        <position position="78"/>
    </location>
</feature>
<organism evidence="1 2">
    <name type="scientific">Datura stramonium</name>
    <name type="common">Jimsonweed</name>
    <name type="synonym">Common thornapple</name>
    <dbReference type="NCBI Taxonomy" id="4076"/>
    <lineage>
        <taxon>Eukaryota</taxon>
        <taxon>Viridiplantae</taxon>
        <taxon>Streptophyta</taxon>
        <taxon>Embryophyta</taxon>
        <taxon>Tracheophyta</taxon>
        <taxon>Spermatophyta</taxon>
        <taxon>Magnoliopsida</taxon>
        <taxon>eudicotyledons</taxon>
        <taxon>Gunneridae</taxon>
        <taxon>Pentapetalae</taxon>
        <taxon>asterids</taxon>
        <taxon>lamiids</taxon>
        <taxon>Solanales</taxon>
        <taxon>Solanaceae</taxon>
        <taxon>Solanoideae</taxon>
        <taxon>Datureae</taxon>
        <taxon>Datura</taxon>
    </lineage>
</organism>
<reference evidence="1 2" key="1">
    <citation type="journal article" date="2021" name="BMC Genomics">
        <title>Datura genome reveals duplications of psychoactive alkaloid biosynthetic genes and high mutation rate following tissue culture.</title>
        <authorList>
            <person name="Rajewski A."/>
            <person name="Carter-House D."/>
            <person name="Stajich J."/>
            <person name="Litt A."/>
        </authorList>
    </citation>
    <scope>NUCLEOTIDE SEQUENCE [LARGE SCALE GENOMIC DNA]</scope>
    <source>
        <strain evidence="1">AR-01</strain>
    </source>
</reference>
<dbReference type="EMBL" id="JACEIK010005934">
    <property type="protein sequence ID" value="MCE0482444.1"/>
    <property type="molecule type" value="Genomic_DNA"/>
</dbReference>
<proteinExistence type="predicted"/>
<dbReference type="Proteomes" id="UP000823775">
    <property type="component" value="Unassembled WGS sequence"/>
</dbReference>
<evidence type="ECO:0000313" key="2">
    <source>
        <dbReference type="Proteomes" id="UP000823775"/>
    </source>
</evidence>
<evidence type="ECO:0000313" key="1">
    <source>
        <dbReference type="EMBL" id="MCE0482444.1"/>
    </source>
</evidence>
<accession>A0ABS8VS72</accession>